<evidence type="ECO:0000313" key="7">
    <source>
        <dbReference type="EMBL" id="SVD31275.1"/>
    </source>
</evidence>
<dbReference type="InterPro" id="IPR052161">
    <property type="entry name" value="Mycobact_Acyl-CoA_DH"/>
</dbReference>
<feature type="domain" description="Acyl-CoA dehydrogenase/oxidase C-terminal" evidence="5">
    <location>
        <begin position="143"/>
        <end position="295"/>
    </location>
</feature>
<keyword evidence="4" id="KW-0560">Oxidoreductase</keyword>
<dbReference type="Gene3D" id="2.40.110.10">
    <property type="entry name" value="Butyryl-CoA Dehydrogenase, subunit A, domain 2"/>
    <property type="match status" value="1"/>
</dbReference>
<name>A0A382UBN9_9ZZZZ</name>
<protein>
    <recommendedName>
        <fullName evidence="8">Acyl-CoA dehydrogenase/oxidase C-terminal domain-containing protein</fullName>
    </recommendedName>
</protein>
<dbReference type="AlphaFoldDB" id="A0A382UBN9"/>
<evidence type="ECO:0008006" key="8">
    <source>
        <dbReference type="Google" id="ProtNLM"/>
    </source>
</evidence>
<dbReference type="SUPFAM" id="SSF56645">
    <property type="entry name" value="Acyl-CoA dehydrogenase NM domain-like"/>
    <property type="match status" value="1"/>
</dbReference>
<dbReference type="GO" id="GO:0005886">
    <property type="term" value="C:plasma membrane"/>
    <property type="evidence" value="ECO:0007669"/>
    <property type="project" value="TreeGrafter"/>
</dbReference>
<dbReference type="InterPro" id="IPR006091">
    <property type="entry name" value="Acyl-CoA_Oxase/DH_mid-dom"/>
</dbReference>
<feature type="domain" description="Acyl-CoA oxidase/dehydrogenase middle" evidence="6">
    <location>
        <begin position="40"/>
        <end position="129"/>
    </location>
</feature>
<dbReference type="GO" id="GO:0016627">
    <property type="term" value="F:oxidoreductase activity, acting on the CH-CH group of donors"/>
    <property type="evidence" value="ECO:0007669"/>
    <property type="project" value="InterPro"/>
</dbReference>
<dbReference type="Pfam" id="PF02770">
    <property type="entry name" value="Acyl-CoA_dh_M"/>
    <property type="match status" value="1"/>
</dbReference>
<gene>
    <name evidence="7" type="ORF">METZ01_LOCUS384129</name>
</gene>
<dbReference type="InterPro" id="IPR009075">
    <property type="entry name" value="AcylCo_DH/oxidase_C"/>
</dbReference>
<evidence type="ECO:0000256" key="2">
    <source>
        <dbReference type="ARBA" id="ARBA00022630"/>
    </source>
</evidence>
<evidence type="ECO:0000256" key="3">
    <source>
        <dbReference type="ARBA" id="ARBA00022827"/>
    </source>
</evidence>
<keyword evidence="3" id="KW-0274">FAD</keyword>
<proteinExistence type="inferred from homology"/>
<dbReference type="CDD" id="cd00567">
    <property type="entry name" value="ACAD"/>
    <property type="match status" value="1"/>
</dbReference>
<dbReference type="Gene3D" id="1.20.140.10">
    <property type="entry name" value="Butyryl-CoA Dehydrogenase, subunit A, domain 3"/>
    <property type="match status" value="1"/>
</dbReference>
<reference evidence="7" key="1">
    <citation type="submission" date="2018-05" db="EMBL/GenBank/DDBJ databases">
        <authorList>
            <person name="Lanie J.A."/>
            <person name="Ng W.-L."/>
            <person name="Kazmierczak K.M."/>
            <person name="Andrzejewski T.M."/>
            <person name="Davidsen T.M."/>
            <person name="Wayne K.J."/>
            <person name="Tettelin H."/>
            <person name="Glass J.I."/>
            <person name="Rusch D."/>
            <person name="Podicherti R."/>
            <person name="Tsui H.-C.T."/>
            <person name="Winkler M.E."/>
        </authorList>
    </citation>
    <scope>NUCLEOTIDE SEQUENCE</scope>
</reference>
<evidence type="ECO:0000256" key="4">
    <source>
        <dbReference type="ARBA" id="ARBA00023002"/>
    </source>
</evidence>
<dbReference type="PANTHER" id="PTHR43292">
    <property type="entry name" value="ACYL-COA DEHYDROGENASE"/>
    <property type="match status" value="1"/>
</dbReference>
<dbReference type="InterPro" id="IPR046373">
    <property type="entry name" value="Acyl-CoA_Oxase/DH_mid-dom_sf"/>
</dbReference>
<dbReference type="InterPro" id="IPR009100">
    <property type="entry name" value="AcylCoA_DH/oxidase_NM_dom_sf"/>
</dbReference>
<keyword evidence="2" id="KW-0285">Flavoprotein</keyword>
<organism evidence="7">
    <name type="scientific">marine metagenome</name>
    <dbReference type="NCBI Taxonomy" id="408172"/>
    <lineage>
        <taxon>unclassified sequences</taxon>
        <taxon>metagenomes</taxon>
        <taxon>ecological metagenomes</taxon>
    </lineage>
</organism>
<dbReference type="EMBL" id="UINC01142750">
    <property type="protein sequence ID" value="SVD31275.1"/>
    <property type="molecule type" value="Genomic_DNA"/>
</dbReference>
<comment type="similarity">
    <text evidence="1">Belongs to the acyl-CoA dehydrogenase family.</text>
</comment>
<sequence length="295" mass="32947">PRQYSNVYAFGSLLVWGTEEQKQKFLAPMLRGEKLNWQRLTEPHSGADLADVQGKAVRDGDDWLLTGENVFISCYGDEDWYPGVMVTDPDAPRHRNLGFFMVPNHVPGIEVKPMDLLPGHGQKNIIMDNVRVPADHMIGGDHQGWQVMQTLLEAEHGGRGRAFPRDEVTDNLVAYVKEAKQPNSSHVGSDPLVQQATMDSVLESHVQGLMLRHTYWMYQNHEEMRGESNLANVHGRESGLRTAKRVREVMGMYAFLGTRDPGAPFEGRNEVAQRSAAGQRHAGGSTNIAKVILAR</sequence>
<evidence type="ECO:0000256" key="1">
    <source>
        <dbReference type="ARBA" id="ARBA00009347"/>
    </source>
</evidence>
<feature type="non-terminal residue" evidence="7">
    <location>
        <position position="1"/>
    </location>
</feature>
<dbReference type="InterPro" id="IPR036250">
    <property type="entry name" value="AcylCo_DH-like_C"/>
</dbReference>
<feature type="non-terminal residue" evidence="7">
    <location>
        <position position="295"/>
    </location>
</feature>
<dbReference type="Pfam" id="PF00441">
    <property type="entry name" value="Acyl-CoA_dh_1"/>
    <property type="match status" value="1"/>
</dbReference>
<dbReference type="PANTHER" id="PTHR43292:SF3">
    <property type="entry name" value="ACYL-COA DEHYDROGENASE FADE29"/>
    <property type="match status" value="1"/>
</dbReference>
<evidence type="ECO:0000259" key="5">
    <source>
        <dbReference type="Pfam" id="PF00441"/>
    </source>
</evidence>
<dbReference type="SUPFAM" id="SSF47203">
    <property type="entry name" value="Acyl-CoA dehydrogenase C-terminal domain-like"/>
    <property type="match status" value="1"/>
</dbReference>
<evidence type="ECO:0000259" key="6">
    <source>
        <dbReference type="Pfam" id="PF02770"/>
    </source>
</evidence>
<accession>A0A382UBN9</accession>